<name>A0A016VTP1_9BILA</name>
<keyword evidence="2" id="KW-1185">Reference proteome</keyword>
<dbReference type="Proteomes" id="UP000024635">
    <property type="component" value="Unassembled WGS sequence"/>
</dbReference>
<gene>
    <name evidence="1" type="primary">Acey_s0005.g2449</name>
    <name evidence="1" type="ORF">Y032_0005g2449</name>
</gene>
<reference evidence="2" key="1">
    <citation type="journal article" date="2015" name="Nat. Genet.">
        <title>The genome and transcriptome of the zoonotic hookworm Ancylostoma ceylanicum identify infection-specific gene families.</title>
        <authorList>
            <person name="Schwarz E.M."/>
            <person name="Hu Y."/>
            <person name="Antoshechkin I."/>
            <person name="Miller M.M."/>
            <person name="Sternberg P.W."/>
            <person name="Aroian R.V."/>
        </authorList>
    </citation>
    <scope>NUCLEOTIDE SEQUENCE</scope>
    <source>
        <strain evidence="2">HY135</strain>
    </source>
</reference>
<proteinExistence type="predicted"/>
<evidence type="ECO:0000313" key="2">
    <source>
        <dbReference type="Proteomes" id="UP000024635"/>
    </source>
</evidence>
<dbReference type="EMBL" id="JARK01001341">
    <property type="protein sequence ID" value="EYC30098.1"/>
    <property type="molecule type" value="Genomic_DNA"/>
</dbReference>
<dbReference type="AlphaFoldDB" id="A0A016VTP1"/>
<organism evidence="1 2">
    <name type="scientific">Ancylostoma ceylanicum</name>
    <dbReference type="NCBI Taxonomy" id="53326"/>
    <lineage>
        <taxon>Eukaryota</taxon>
        <taxon>Metazoa</taxon>
        <taxon>Ecdysozoa</taxon>
        <taxon>Nematoda</taxon>
        <taxon>Chromadorea</taxon>
        <taxon>Rhabditida</taxon>
        <taxon>Rhabditina</taxon>
        <taxon>Rhabditomorpha</taxon>
        <taxon>Strongyloidea</taxon>
        <taxon>Ancylostomatidae</taxon>
        <taxon>Ancylostomatinae</taxon>
        <taxon>Ancylostoma</taxon>
    </lineage>
</organism>
<accession>A0A016VTP1</accession>
<sequence length="83" mass="9622">MERQISIMEMRMLRRMSGITQPDRICNQDIQQRSGVAAIADKLHEARLRWFGQVPRAKGDNVCRIGYDLDVSGKRPKGRPKQR</sequence>
<dbReference type="OrthoDB" id="5848222at2759"/>
<comment type="caution">
    <text evidence="1">The sequence shown here is derived from an EMBL/GenBank/DDBJ whole genome shotgun (WGS) entry which is preliminary data.</text>
</comment>
<evidence type="ECO:0000313" key="1">
    <source>
        <dbReference type="EMBL" id="EYC30098.1"/>
    </source>
</evidence>
<protein>
    <submittedName>
        <fullName evidence="1">Uncharacterized protein</fullName>
    </submittedName>
</protein>